<dbReference type="AlphaFoldDB" id="A0A814PM29"/>
<keyword evidence="1" id="KW-1133">Transmembrane helix</keyword>
<reference evidence="2" key="1">
    <citation type="submission" date="2021-02" db="EMBL/GenBank/DDBJ databases">
        <authorList>
            <person name="Nowell W R."/>
        </authorList>
    </citation>
    <scope>NUCLEOTIDE SEQUENCE</scope>
</reference>
<comment type="caution">
    <text evidence="2">The sequence shown here is derived from an EMBL/GenBank/DDBJ whole genome shotgun (WGS) entry which is preliminary data.</text>
</comment>
<keyword evidence="1" id="KW-0812">Transmembrane</keyword>
<organism evidence="2 3">
    <name type="scientific">Adineta ricciae</name>
    <name type="common">Rotifer</name>
    <dbReference type="NCBI Taxonomy" id="249248"/>
    <lineage>
        <taxon>Eukaryota</taxon>
        <taxon>Metazoa</taxon>
        <taxon>Spiralia</taxon>
        <taxon>Gnathifera</taxon>
        <taxon>Rotifera</taxon>
        <taxon>Eurotatoria</taxon>
        <taxon>Bdelloidea</taxon>
        <taxon>Adinetida</taxon>
        <taxon>Adinetidae</taxon>
        <taxon>Adineta</taxon>
    </lineage>
</organism>
<accession>A0A814PM29</accession>
<proteinExistence type="predicted"/>
<gene>
    <name evidence="2" type="ORF">EDS130_LOCUS20342</name>
</gene>
<feature type="transmembrane region" description="Helical" evidence="1">
    <location>
        <begin position="104"/>
        <end position="125"/>
    </location>
</feature>
<sequence length="170" mass="19365">MIFIQHLVTSIRSVNFDFSSTKAERSLNGNRTLGHRGGAECVSLEQGKHLDEKRFIISSVLPITDGVENQSSLVDQNEDFLSKKDKTIIVNDNISCVHFTLRNIIYLLYIILLACLIAIFLFTFICNVIDTYWFPQPNLRNSSQWSTNNYKTDSAEIDTDLNSTIEIVQL</sequence>
<evidence type="ECO:0000313" key="3">
    <source>
        <dbReference type="Proteomes" id="UP000663852"/>
    </source>
</evidence>
<evidence type="ECO:0000256" key="1">
    <source>
        <dbReference type="SAM" id="Phobius"/>
    </source>
</evidence>
<name>A0A814PM29_ADIRI</name>
<dbReference type="Proteomes" id="UP000663852">
    <property type="component" value="Unassembled WGS sequence"/>
</dbReference>
<protein>
    <submittedName>
        <fullName evidence="2">Uncharacterized protein</fullName>
    </submittedName>
</protein>
<evidence type="ECO:0000313" key="2">
    <source>
        <dbReference type="EMBL" id="CAF1107875.1"/>
    </source>
</evidence>
<keyword evidence="1" id="KW-0472">Membrane</keyword>
<dbReference type="EMBL" id="CAJNOJ010000100">
    <property type="protein sequence ID" value="CAF1107875.1"/>
    <property type="molecule type" value="Genomic_DNA"/>
</dbReference>